<protein>
    <submittedName>
        <fullName evidence="4">Crotonase/enoyl-CoA hydratase family protein</fullName>
    </submittedName>
</protein>
<evidence type="ECO:0000256" key="3">
    <source>
        <dbReference type="ARBA" id="ARBA00023235"/>
    </source>
</evidence>
<comment type="subcellular location">
    <subcellularLocation>
        <location evidence="1">Peroxisome</location>
    </subcellularLocation>
</comment>
<sequence length="261" mass="27330">MTEATAASSEFIQASRDGAVAVLRITRPDKKNALTTAMYAALTLELTRAEADPAVAVHCLLGVPGAFSAGNDLEDFLAFSAQGKLGTEVLDFLNRAATLDKPLVIGVDGLAIGIGTTLLLHADLALASDRSLFRTPFTDLGLVPEAASSLLGPRLMGHVKAFELLVLGAPFDAGAAEKVGLVNKVVAADALEPATLDLARALAAKPREAVAIGRALLRQSQPFGRAEVQARIALEGEKFKERLTSAEAQAAFRAFLTKKKS</sequence>
<dbReference type="Gene3D" id="3.90.226.10">
    <property type="entry name" value="2-enoyl-CoA Hydratase, Chain A, domain 1"/>
    <property type="match status" value="1"/>
</dbReference>
<dbReference type="InterPro" id="IPR001753">
    <property type="entry name" value="Enoyl-CoA_hydra/iso"/>
</dbReference>
<dbReference type="Pfam" id="PF00378">
    <property type="entry name" value="ECH_1"/>
    <property type="match status" value="1"/>
</dbReference>
<evidence type="ECO:0000313" key="4">
    <source>
        <dbReference type="EMBL" id="XBY43042.1"/>
    </source>
</evidence>
<dbReference type="PANTHER" id="PTHR43684:SF1">
    <property type="entry name" value="ENOYL-COA DELTA ISOMERASE 2"/>
    <property type="match status" value="1"/>
</dbReference>
<keyword evidence="3" id="KW-0413">Isomerase</keyword>
<evidence type="ECO:0000256" key="1">
    <source>
        <dbReference type="ARBA" id="ARBA00004275"/>
    </source>
</evidence>
<dbReference type="KEGG" id="mflg:ABS361_13105"/>
<dbReference type="InterPro" id="IPR051053">
    <property type="entry name" value="ECH/Chromodomain_protein"/>
</dbReference>
<dbReference type="AlphaFoldDB" id="A0AAU7X5K9"/>
<dbReference type="CDD" id="cd06558">
    <property type="entry name" value="crotonase-like"/>
    <property type="match status" value="1"/>
</dbReference>
<evidence type="ECO:0000256" key="2">
    <source>
        <dbReference type="ARBA" id="ARBA00023140"/>
    </source>
</evidence>
<proteinExistence type="predicted"/>
<dbReference type="PANTHER" id="PTHR43684">
    <property type="match status" value="1"/>
</dbReference>
<dbReference type="RefSeq" id="WP_407048144.1">
    <property type="nucleotide sequence ID" value="NZ_CP158568.1"/>
</dbReference>
<organism evidence="4">
    <name type="scientific">Methyloraptor flagellatus</name>
    <dbReference type="NCBI Taxonomy" id="3162530"/>
    <lineage>
        <taxon>Bacteria</taxon>
        <taxon>Pseudomonadati</taxon>
        <taxon>Pseudomonadota</taxon>
        <taxon>Alphaproteobacteria</taxon>
        <taxon>Hyphomicrobiales</taxon>
        <taxon>Ancalomicrobiaceae</taxon>
        <taxon>Methyloraptor</taxon>
    </lineage>
</organism>
<name>A0AAU7X5K9_9HYPH</name>
<gene>
    <name evidence="4" type="ORF">ABS361_13105</name>
</gene>
<dbReference type="GO" id="GO:0004165">
    <property type="term" value="F:delta(3)-delta(2)-enoyl-CoA isomerase activity"/>
    <property type="evidence" value="ECO:0007669"/>
    <property type="project" value="UniProtKB-ARBA"/>
</dbReference>
<accession>A0AAU7X5K9</accession>
<keyword evidence="2" id="KW-0576">Peroxisome</keyword>
<dbReference type="SUPFAM" id="SSF52096">
    <property type="entry name" value="ClpP/crotonase"/>
    <property type="match status" value="1"/>
</dbReference>
<reference evidence="4" key="1">
    <citation type="submission" date="2024-06" db="EMBL/GenBank/DDBJ databases">
        <title>Methylostella associata gen. nov., sp. nov., a novel Ancalomicrobiaceae-affiliated facultatively methylotrophic bacteria that feed on methanotrophs of the genus Methylococcus.</title>
        <authorList>
            <person name="Saltykova V."/>
            <person name="Danilova O.V."/>
            <person name="Oshkin I.Y."/>
            <person name="Belova S.E."/>
            <person name="Pimenov N.V."/>
            <person name="Dedysh S.N."/>
        </authorList>
    </citation>
    <scope>NUCLEOTIDE SEQUENCE</scope>
    <source>
        <strain evidence="4">S20</strain>
    </source>
</reference>
<dbReference type="NCBIfam" id="NF004681">
    <property type="entry name" value="PRK06023.1"/>
    <property type="match status" value="1"/>
</dbReference>
<dbReference type="EMBL" id="CP158568">
    <property type="protein sequence ID" value="XBY43042.1"/>
    <property type="molecule type" value="Genomic_DNA"/>
</dbReference>
<dbReference type="InterPro" id="IPR029045">
    <property type="entry name" value="ClpP/crotonase-like_dom_sf"/>
</dbReference>